<dbReference type="EMBL" id="WJHE01000702">
    <property type="protein sequence ID" value="MST33726.1"/>
    <property type="molecule type" value="Genomic_DNA"/>
</dbReference>
<comment type="subcellular location">
    <subcellularLocation>
        <location evidence="1">Membrane</location>
        <topology evidence="1">Multi-pass membrane protein</topology>
    </subcellularLocation>
</comment>
<evidence type="ECO:0000256" key="2">
    <source>
        <dbReference type="ARBA" id="ARBA00022692"/>
    </source>
</evidence>
<feature type="transmembrane region" description="Helical" evidence="5">
    <location>
        <begin position="171"/>
        <end position="190"/>
    </location>
</feature>
<sequence>MAGMDLEGVPGDPVRANRWLPVAGFALVSSANQMLWLNFAPIATGTAARLGVSSSTVGLLAEVFPVIYVLLALPAGLALDRWFRPTLAVGTVLTAAGAVLRLAGHGFGPILVGQLVVALAQPAVLTAVTGIATRSLVPADRPSGIAVGSAGTFLGFVLAFVLGLACGAAHLHLLLVISAAYAVAGAGVLLPSLRQVSAVGGGPAVGANRAALRAVWGDPVVRSVAALVFAGFGVFVALTTWVQTLLQPVDVSARAADGMLIAMVAAGIVTAVAVPPAVAARGRQPLVLAVAGVVAFVALALLAAAPGPVVGYVGLAVIGLVLLPALPVLLELLEARCGTHAGAATALLWLSGNAGGVVVALAVQAVVGSTAVAFG</sequence>
<dbReference type="InterPro" id="IPR011701">
    <property type="entry name" value="MFS"/>
</dbReference>
<proteinExistence type="predicted"/>
<feature type="transmembrane region" description="Helical" evidence="5">
    <location>
        <begin position="286"/>
        <end position="305"/>
    </location>
</feature>
<dbReference type="SUPFAM" id="SSF103473">
    <property type="entry name" value="MFS general substrate transporter"/>
    <property type="match status" value="1"/>
</dbReference>
<gene>
    <name evidence="6" type="ORF">GHK86_13495</name>
</gene>
<organism evidence="6 7">
    <name type="scientific">Acidiferrimicrobium australe</name>
    <dbReference type="NCBI Taxonomy" id="2664430"/>
    <lineage>
        <taxon>Bacteria</taxon>
        <taxon>Bacillati</taxon>
        <taxon>Actinomycetota</taxon>
        <taxon>Acidimicrobiia</taxon>
        <taxon>Acidimicrobiales</taxon>
        <taxon>Acidimicrobiaceae</taxon>
        <taxon>Acidiferrimicrobium</taxon>
    </lineage>
</organism>
<feature type="non-terminal residue" evidence="6">
    <location>
        <position position="375"/>
    </location>
</feature>
<evidence type="ECO:0000313" key="7">
    <source>
        <dbReference type="Proteomes" id="UP000437736"/>
    </source>
</evidence>
<dbReference type="PANTHER" id="PTHR10924">
    <property type="entry name" value="MAJOR FACILITATOR SUPERFAMILY PROTEIN-RELATED"/>
    <property type="match status" value="1"/>
</dbReference>
<accession>A0ABW9QW28</accession>
<feature type="transmembrane region" description="Helical" evidence="5">
    <location>
        <begin position="110"/>
        <end position="132"/>
    </location>
</feature>
<dbReference type="InterPro" id="IPR049680">
    <property type="entry name" value="FLVCR1-2_SLC49-like"/>
</dbReference>
<feature type="transmembrane region" description="Helical" evidence="5">
    <location>
        <begin position="20"/>
        <end position="39"/>
    </location>
</feature>
<feature type="transmembrane region" description="Helical" evidence="5">
    <location>
        <begin position="86"/>
        <end position="104"/>
    </location>
</feature>
<feature type="transmembrane region" description="Helical" evidence="5">
    <location>
        <begin position="258"/>
        <end position="279"/>
    </location>
</feature>
<evidence type="ECO:0000256" key="4">
    <source>
        <dbReference type="ARBA" id="ARBA00023136"/>
    </source>
</evidence>
<comment type="caution">
    <text evidence="6">The sequence shown here is derived from an EMBL/GenBank/DDBJ whole genome shotgun (WGS) entry which is preliminary data.</text>
</comment>
<dbReference type="Pfam" id="PF07690">
    <property type="entry name" value="MFS_1"/>
    <property type="match status" value="1"/>
</dbReference>
<name>A0ABW9QW28_9ACTN</name>
<evidence type="ECO:0000256" key="5">
    <source>
        <dbReference type="SAM" id="Phobius"/>
    </source>
</evidence>
<reference evidence="6 7" key="1">
    <citation type="submission" date="2019-11" db="EMBL/GenBank/DDBJ databases">
        <title>Acidiferrimicrobium australis gen. nov., sp. nov., an acidophilic and obligately heterotrophic, member of the Actinobacteria that catalyses dissimilatory oxido- reduction of iron isolated from metal-rich acidic water in Chile.</title>
        <authorList>
            <person name="Gonzalez D."/>
            <person name="Huber K."/>
            <person name="Hedrich S."/>
            <person name="Rojas-Villalobos C."/>
            <person name="Quatrini R."/>
            <person name="Dinamarca M.A."/>
            <person name="Schwarz A."/>
            <person name="Canales C."/>
            <person name="Nancucheo I."/>
        </authorList>
    </citation>
    <scope>NUCLEOTIDE SEQUENCE [LARGE SCALE GENOMIC DNA]</scope>
    <source>
        <strain evidence="6 7">USS-CCA1</strain>
    </source>
</reference>
<feature type="transmembrane region" description="Helical" evidence="5">
    <location>
        <begin position="144"/>
        <end position="165"/>
    </location>
</feature>
<dbReference type="PANTHER" id="PTHR10924:SF6">
    <property type="entry name" value="SOLUTE CARRIER FAMILY 49 MEMBER A3"/>
    <property type="match status" value="1"/>
</dbReference>
<feature type="transmembrane region" description="Helical" evidence="5">
    <location>
        <begin position="345"/>
        <end position="367"/>
    </location>
</feature>
<dbReference type="InterPro" id="IPR036259">
    <property type="entry name" value="MFS_trans_sf"/>
</dbReference>
<keyword evidence="3 5" id="KW-1133">Transmembrane helix</keyword>
<feature type="transmembrane region" description="Helical" evidence="5">
    <location>
        <begin position="311"/>
        <end position="333"/>
    </location>
</feature>
<evidence type="ECO:0000313" key="6">
    <source>
        <dbReference type="EMBL" id="MST33726.1"/>
    </source>
</evidence>
<keyword evidence="2 5" id="KW-0812">Transmembrane</keyword>
<keyword evidence="7" id="KW-1185">Reference proteome</keyword>
<keyword evidence="4 5" id="KW-0472">Membrane</keyword>
<evidence type="ECO:0000256" key="1">
    <source>
        <dbReference type="ARBA" id="ARBA00004141"/>
    </source>
</evidence>
<evidence type="ECO:0000256" key="3">
    <source>
        <dbReference type="ARBA" id="ARBA00022989"/>
    </source>
</evidence>
<dbReference type="Proteomes" id="UP000437736">
    <property type="component" value="Unassembled WGS sequence"/>
</dbReference>
<feature type="transmembrane region" description="Helical" evidence="5">
    <location>
        <begin position="224"/>
        <end position="246"/>
    </location>
</feature>
<dbReference type="Gene3D" id="1.20.1250.20">
    <property type="entry name" value="MFS general substrate transporter like domains"/>
    <property type="match status" value="1"/>
</dbReference>
<protein>
    <submittedName>
        <fullName evidence="6">MFS transporter</fullName>
    </submittedName>
</protein>
<feature type="transmembrane region" description="Helical" evidence="5">
    <location>
        <begin position="59"/>
        <end position="79"/>
    </location>
</feature>